<keyword evidence="3" id="KW-0732">Signal</keyword>
<dbReference type="EMBL" id="FLRC01000023">
    <property type="protein sequence ID" value="SBT25947.1"/>
    <property type="molecule type" value="Genomic_DNA"/>
</dbReference>
<dbReference type="Proteomes" id="UP000078558">
    <property type="component" value="Chromosome I"/>
</dbReference>
<protein>
    <submittedName>
        <fullName evidence="4">TPR repeat</fullName>
    </submittedName>
</protein>
<evidence type="ECO:0000256" key="2">
    <source>
        <dbReference type="SAM" id="MobiDB-lite"/>
    </source>
</evidence>
<dbReference type="STRING" id="1851544.ODI_01755"/>
<feature type="chain" id="PRO_5015062654" evidence="3">
    <location>
        <begin position="24"/>
        <end position="224"/>
    </location>
</feature>
<dbReference type="OrthoDB" id="5294075at2"/>
<gene>
    <name evidence="4" type="ORF">ODI_01755</name>
    <name evidence="5" type="ORF">ODI_R3057</name>
</gene>
<dbReference type="SUPFAM" id="SSF48452">
    <property type="entry name" value="TPR-like"/>
    <property type="match status" value="1"/>
</dbReference>
<dbReference type="RefSeq" id="WP_067754839.1">
    <property type="nucleotide sequence ID" value="NZ_LT907988.1"/>
</dbReference>
<dbReference type="EMBL" id="LT907988">
    <property type="protein sequence ID" value="SOE50909.1"/>
    <property type="molecule type" value="Genomic_DNA"/>
</dbReference>
<evidence type="ECO:0000256" key="3">
    <source>
        <dbReference type="SAM" id="SignalP"/>
    </source>
</evidence>
<dbReference type="InterPro" id="IPR019734">
    <property type="entry name" value="TPR_rpt"/>
</dbReference>
<feature type="signal peptide" evidence="3">
    <location>
        <begin position="1"/>
        <end position="23"/>
    </location>
</feature>
<keyword evidence="6" id="KW-1185">Reference proteome</keyword>
<evidence type="ECO:0000313" key="6">
    <source>
        <dbReference type="Proteomes" id="UP000078558"/>
    </source>
</evidence>
<reference evidence="5 6" key="2">
    <citation type="submission" date="2017-08" db="EMBL/GenBank/DDBJ databases">
        <authorList>
            <person name="de Groot N.N."/>
        </authorList>
    </citation>
    <scope>NUCLEOTIDE SEQUENCE [LARGE SCALE GENOMIC DNA]</scope>
    <source>
        <strain evidence="5">Orrdi1</strain>
    </source>
</reference>
<reference evidence="4 6" key="1">
    <citation type="submission" date="2016-06" db="EMBL/GenBank/DDBJ databases">
        <authorList>
            <person name="Kjaerup R.B."/>
            <person name="Dalgaard T.S."/>
            <person name="Juul-Madsen H.R."/>
        </authorList>
    </citation>
    <scope>NUCLEOTIDE SEQUENCE [LARGE SCALE GENOMIC DNA]</scope>
    <source>
        <strain evidence="4">Orrdi1</strain>
    </source>
</reference>
<evidence type="ECO:0000313" key="4">
    <source>
        <dbReference type="EMBL" id="SBT25947.1"/>
    </source>
</evidence>
<dbReference type="SMART" id="SM00028">
    <property type="entry name" value="TPR"/>
    <property type="match status" value="1"/>
</dbReference>
<organism evidence="4 6">
    <name type="scientific">Orrella dioscoreae</name>
    <dbReference type="NCBI Taxonomy" id="1851544"/>
    <lineage>
        <taxon>Bacteria</taxon>
        <taxon>Pseudomonadati</taxon>
        <taxon>Pseudomonadota</taxon>
        <taxon>Betaproteobacteria</taxon>
        <taxon>Burkholderiales</taxon>
        <taxon>Alcaligenaceae</taxon>
        <taxon>Orrella</taxon>
    </lineage>
</organism>
<name>A0A1C3K3K7_9BURK</name>
<dbReference type="Pfam" id="PF14559">
    <property type="entry name" value="TPR_19"/>
    <property type="match status" value="1"/>
</dbReference>
<dbReference type="Gene3D" id="1.25.40.10">
    <property type="entry name" value="Tetratricopeptide repeat domain"/>
    <property type="match status" value="1"/>
</dbReference>
<dbReference type="PROSITE" id="PS50005">
    <property type="entry name" value="TPR"/>
    <property type="match status" value="1"/>
</dbReference>
<feature type="repeat" description="TPR" evidence="1">
    <location>
        <begin position="144"/>
        <end position="177"/>
    </location>
</feature>
<evidence type="ECO:0000313" key="5">
    <source>
        <dbReference type="EMBL" id="SOE50909.1"/>
    </source>
</evidence>
<keyword evidence="1" id="KW-0802">TPR repeat</keyword>
<feature type="region of interest" description="Disordered" evidence="2">
    <location>
        <begin position="23"/>
        <end position="48"/>
    </location>
</feature>
<dbReference type="AlphaFoldDB" id="A0A1C3K3K7"/>
<sequence>MPRSRFSLMLALLASLGTGAALAQPVNPNAPPPAAGSRGDEKQPEGGSETVARLLEALKPGVDTEIPPTPSEITDRIERLLNEGRNEEALRAIAERQAEEQNRHVPGTDVQLQFQHARALAAVGRADEARAIYLEMTTRYPELPEPWNNLAALYVQSGDLDQAQKALEMALLANPGYATARANLGEIQLLLAQRAFQTAASQGVPGAAAKAKALQPVIQGPDQK</sequence>
<dbReference type="InterPro" id="IPR011990">
    <property type="entry name" value="TPR-like_helical_dom_sf"/>
</dbReference>
<dbReference type="KEGG" id="odi:ODI_R3057"/>
<accession>A0A1C3K3K7</accession>
<proteinExistence type="predicted"/>
<evidence type="ECO:0000256" key="1">
    <source>
        <dbReference type="PROSITE-ProRule" id="PRU00339"/>
    </source>
</evidence>